<organism evidence="5 6">
    <name type="scientific">Gonium pectorale</name>
    <name type="common">Green alga</name>
    <dbReference type="NCBI Taxonomy" id="33097"/>
    <lineage>
        <taxon>Eukaryota</taxon>
        <taxon>Viridiplantae</taxon>
        <taxon>Chlorophyta</taxon>
        <taxon>core chlorophytes</taxon>
        <taxon>Chlorophyceae</taxon>
        <taxon>CS clade</taxon>
        <taxon>Chlamydomonadales</taxon>
        <taxon>Volvocaceae</taxon>
        <taxon>Gonium</taxon>
    </lineage>
</organism>
<dbReference type="GO" id="GO:0009536">
    <property type="term" value="C:plastid"/>
    <property type="evidence" value="ECO:0007669"/>
    <property type="project" value="UniProtKB-SubCell"/>
</dbReference>
<dbReference type="InterPro" id="IPR039633">
    <property type="entry name" value="PAP"/>
</dbReference>
<dbReference type="EMBL" id="LSYV01000015">
    <property type="protein sequence ID" value="KXZ50999.1"/>
    <property type="molecule type" value="Genomic_DNA"/>
</dbReference>
<dbReference type="Proteomes" id="UP000075714">
    <property type="component" value="Unassembled WGS sequence"/>
</dbReference>
<feature type="compositionally biased region" description="Low complexity" evidence="3">
    <location>
        <begin position="172"/>
        <end position="187"/>
    </location>
</feature>
<dbReference type="PANTHER" id="PTHR31906">
    <property type="entry name" value="PLASTID-LIPID-ASSOCIATED PROTEIN 4, CHLOROPLASTIC-RELATED"/>
    <property type="match status" value="1"/>
</dbReference>
<gene>
    <name evidence="5" type="ORF">GPECTOR_14g240</name>
</gene>
<comment type="caution">
    <text evidence="5">The sequence shown here is derived from an EMBL/GenBank/DDBJ whole genome shotgun (WGS) entry which is preliminary data.</text>
</comment>
<feature type="region of interest" description="Disordered" evidence="3">
    <location>
        <begin position="160"/>
        <end position="194"/>
    </location>
</feature>
<keyword evidence="6" id="KW-1185">Reference proteome</keyword>
<dbReference type="Pfam" id="PF04755">
    <property type="entry name" value="PAP_fibrillin"/>
    <property type="match status" value="1"/>
</dbReference>
<evidence type="ECO:0000313" key="5">
    <source>
        <dbReference type="EMBL" id="KXZ50999.1"/>
    </source>
</evidence>
<evidence type="ECO:0000256" key="2">
    <source>
        <dbReference type="ARBA" id="ARBA00022640"/>
    </source>
</evidence>
<feature type="domain" description="Plastid lipid-associated protein/fibrillin conserved" evidence="4">
    <location>
        <begin position="5"/>
        <end position="110"/>
    </location>
</feature>
<proteinExistence type="predicted"/>
<sequence length="194" mass="19702">MDLSDAKTRLLQLVSGTSFGARASAEQVQQIGALVDSLAEASGSAEAAGSGAGSKSDAEALDGSWRLLYTSEESVHGIVRSLPVARIGQRIDLRLGRVTNAIDFGWPPADSAREPARSASAGGFGLRAGAPLRVSGANRIQYRFDSFKLLLPWSLPAPSTDAAARQGDRSDAVAGAAAPGSAETAAGAGPGGVR</sequence>
<name>A0A150GMC5_GONPE</name>
<dbReference type="AlphaFoldDB" id="A0A150GMC5"/>
<reference evidence="6" key="1">
    <citation type="journal article" date="2016" name="Nat. Commun.">
        <title>The Gonium pectorale genome demonstrates co-option of cell cycle regulation during the evolution of multicellularity.</title>
        <authorList>
            <person name="Hanschen E.R."/>
            <person name="Marriage T.N."/>
            <person name="Ferris P.J."/>
            <person name="Hamaji T."/>
            <person name="Toyoda A."/>
            <person name="Fujiyama A."/>
            <person name="Neme R."/>
            <person name="Noguchi H."/>
            <person name="Minakuchi Y."/>
            <person name="Suzuki M."/>
            <person name="Kawai-Toyooka H."/>
            <person name="Smith D.R."/>
            <person name="Sparks H."/>
            <person name="Anderson J."/>
            <person name="Bakaric R."/>
            <person name="Luria V."/>
            <person name="Karger A."/>
            <person name="Kirschner M.W."/>
            <person name="Durand P.M."/>
            <person name="Michod R.E."/>
            <person name="Nozaki H."/>
            <person name="Olson B.J."/>
        </authorList>
    </citation>
    <scope>NUCLEOTIDE SEQUENCE [LARGE SCALE GENOMIC DNA]</scope>
    <source>
        <strain evidence="6">NIES-2863</strain>
    </source>
</reference>
<dbReference type="OrthoDB" id="538321at2759"/>
<accession>A0A150GMC5</accession>
<dbReference type="InterPro" id="IPR006843">
    <property type="entry name" value="PAP/fibrillin_dom"/>
</dbReference>
<evidence type="ECO:0000313" key="6">
    <source>
        <dbReference type="Proteomes" id="UP000075714"/>
    </source>
</evidence>
<keyword evidence="2" id="KW-0934">Plastid</keyword>
<comment type="subcellular location">
    <subcellularLocation>
        <location evidence="1">Plastid</location>
    </subcellularLocation>
</comment>
<evidence type="ECO:0000256" key="3">
    <source>
        <dbReference type="SAM" id="MobiDB-lite"/>
    </source>
</evidence>
<evidence type="ECO:0000259" key="4">
    <source>
        <dbReference type="Pfam" id="PF04755"/>
    </source>
</evidence>
<protein>
    <recommendedName>
        <fullName evidence="4">Plastid lipid-associated protein/fibrillin conserved domain-containing protein</fullName>
    </recommendedName>
</protein>
<evidence type="ECO:0000256" key="1">
    <source>
        <dbReference type="ARBA" id="ARBA00004474"/>
    </source>
</evidence>